<evidence type="ECO:0000313" key="2">
    <source>
        <dbReference type="WBParaSite" id="PgE048_g001_t01"/>
    </source>
</evidence>
<organism evidence="1 2">
    <name type="scientific">Parascaris univalens</name>
    <name type="common">Nematode worm</name>
    <dbReference type="NCBI Taxonomy" id="6257"/>
    <lineage>
        <taxon>Eukaryota</taxon>
        <taxon>Metazoa</taxon>
        <taxon>Ecdysozoa</taxon>
        <taxon>Nematoda</taxon>
        <taxon>Chromadorea</taxon>
        <taxon>Rhabditida</taxon>
        <taxon>Spirurina</taxon>
        <taxon>Ascaridomorpha</taxon>
        <taxon>Ascaridoidea</taxon>
        <taxon>Ascarididae</taxon>
        <taxon>Parascaris</taxon>
    </lineage>
</organism>
<dbReference type="WBParaSite" id="PgE048_g001_t01">
    <property type="protein sequence ID" value="PgE048_g001_t01"/>
    <property type="gene ID" value="PgE048_g001"/>
</dbReference>
<accession>A0A914ZYP0</accession>
<keyword evidence="1" id="KW-1185">Reference proteome</keyword>
<dbReference type="Proteomes" id="UP000887569">
    <property type="component" value="Unplaced"/>
</dbReference>
<sequence length="80" mass="9149">RCISGYRLVLRMATRRIRTAVLMTSEKNVTEDECYPGSSVHKKLFNALSDTSKERTTDRTTTETFSCSRRGKLLETAIKM</sequence>
<dbReference type="AlphaFoldDB" id="A0A914ZYP0"/>
<reference evidence="2" key="1">
    <citation type="submission" date="2022-11" db="UniProtKB">
        <authorList>
            <consortium name="WormBaseParasite"/>
        </authorList>
    </citation>
    <scope>IDENTIFICATION</scope>
</reference>
<evidence type="ECO:0000313" key="1">
    <source>
        <dbReference type="Proteomes" id="UP000887569"/>
    </source>
</evidence>
<proteinExistence type="predicted"/>
<protein>
    <submittedName>
        <fullName evidence="2">Uncharacterized protein</fullName>
    </submittedName>
</protein>
<name>A0A914ZYP0_PARUN</name>